<reference evidence="1 2" key="2">
    <citation type="journal article" date="2022" name="Mol. Ecol. Resour.">
        <title>The genomes of chicory, endive, great burdock and yacon provide insights into Asteraceae paleo-polyploidization history and plant inulin production.</title>
        <authorList>
            <person name="Fan W."/>
            <person name="Wang S."/>
            <person name="Wang H."/>
            <person name="Wang A."/>
            <person name="Jiang F."/>
            <person name="Liu H."/>
            <person name="Zhao H."/>
            <person name="Xu D."/>
            <person name="Zhang Y."/>
        </authorList>
    </citation>
    <scope>NUCLEOTIDE SEQUENCE [LARGE SCALE GENOMIC DNA]</scope>
    <source>
        <strain evidence="2">cv. Niubang</strain>
    </source>
</reference>
<comment type="caution">
    <text evidence="1">The sequence shown here is derived from an EMBL/GenBank/DDBJ whole genome shotgun (WGS) entry which is preliminary data.</text>
</comment>
<reference evidence="2" key="1">
    <citation type="journal article" date="2022" name="Mol. Ecol. Resour.">
        <title>The genomes of chicory, endive, great burdock and yacon provide insights into Asteraceae palaeo-polyploidization history and plant inulin production.</title>
        <authorList>
            <person name="Fan W."/>
            <person name="Wang S."/>
            <person name="Wang H."/>
            <person name="Wang A."/>
            <person name="Jiang F."/>
            <person name="Liu H."/>
            <person name="Zhao H."/>
            <person name="Xu D."/>
            <person name="Zhang Y."/>
        </authorList>
    </citation>
    <scope>NUCLEOTIDE SEQUENCE [LARGE SCALE GENOMIC DNA]</scope>
    <source>
        <strain evidence="2">cv. Niubang</strain>
    </source>
</reference>
<proteinExistence type="predicted"/>
<keyword evidence="2" id="KW-1185">Reference proteome</keyword>
<organism evidence="1 2">
    <name type="scientific">Arctium lappa</name>
    <name type="common">Greater burdock</name>
    <name type="synonym">Lappa major</name>
    <dbReference type="NCBI Taxonomy" id="4217"/>
    <lineage>
        <taxon>Eukaryota</taxon>
        <taxon>Viridiplantae</taxon>
        <taxon>Streptophyta</taxon>
        <taxon>Embryophyta</taxon>
        <taxon>Tracheophyta</taxon>
        <taxon>Spermatophyta</taxon>
        <taxon>Magnoliopsida</taxon>
        <taxon>eudicotyledons</taxon>
        <taxon>Gunneridae</taxon>
        <taxon>Pentapetalae</taxon>
        <taxon>asterids</taxon>
        <taxon>campanulids</taxon>
        <taxon>Asterales</taxon>
        <taxon>Asteraceae</taxon>
        <taxon>Carduoideae</taxon>
        <taxon>Cardueae</taxon>
        <taxon>Arctiinae</taxon>
        <taxon>Arctium</taxon>
    </lineage>
</organism>
<name>A0ACB8XL97_ARCLA</name>
<accession>A0ACB8XL97</accession>
<gene>
    <name evidence="1" type="ORF">L6452_42900</name>
</gene>
<dbReference type="Proteomes" id="UP001055879">
    <property type="component" value="Linkage Group LG17"/>
</dbReference>
<evidence type="ECO:0000313" key="1">
    <source>
        <dbReference type="EMBL" id="KAI3667830.1"/>
    </source>
</evidence>
<protein>
    <submittedName>
        <fullName evidence="1">Uncharacterized protein</fullName>
    </submittedName>
</protein>
<evidence type="ECO:0000313" key="2">
    <source>
        <dbReference type="Proteomes" id="UP001055879"/>
    </source>
</evidence>
<sequence>MKAIYVFAFAYEQIFDYVEAMISLILLLISSSIFGKCSCSAPEENGAGDLDRILRLSKESKQRKIAENWETEDQQLEPSGLDALATAAVLGVNGG</sequence>
<dbReference type="EMBL" id="CM042063">
    <property type="protein sequence ID" value="KAI3667830.1"/>
    <property type="molecule type" value="Genomic_DNA"/>
</dbReference>